<sequence>MAPSFIEASESSKQGVRQFTFRMPHKRSSDKESGASENEAWSDNESQVDSSASGASSPGLAPETRSPQFPPHSRDITENPFDSESRTSRCNLATSLLSLRVCPSSRSAHTSRTNESAWAPAEWHR</sequence>
<feature type="region of interest" description="Disordered" evidence="1">
    <location>
        <begin position="1"/>
        <end position="88"/>
    </location>
</feature>
<feature type="compositionally biased region" description="Low complexity" evidence="1">
    <location>
        <begin position="50"/>
        <end position="62"/>
    </location>
</feature>
<organism evidence="2 3">
    <name type="scientific">Colletotrichum orbiculare (strain 104-T / ATCC 96160 / CBS 514.97 / LARS 414 / MAFF 240422)</name>
    <name type="common">Cucumber anthracnose fungus</name>
    <name type="synonym">Colletotrichum lagenarium</name>
    <dbReference type="NCBI Taxonomy" id="1213857"/>
    <lineage>
        <taxon>Eukaryota</taxon>
        <taxon>Fungi</taxon>
        <taxon>Dikarya</taxon>
        <taxon>Ascomycota</taxon>
        <taxon>Pezizomycotina</taxon>
        <taxon>Sordariomycetes</taxon>
        <taxon>Hypocreomycetidae</taxon>
        <taxon>Glomerellales</taxon>
        <taxon>Glomerellaceae</taxon>
        <taxon>Colletotrichum</taxon>
        <taxon>Colletotrichum orbiculare species complex</taxon>
    </lineage>
</organism>
<gene>
    <name evidence="2" type="ORF">Cob_v001405</name>
</gene>
<proteinExistence type="predicted"/>
<feature type="compositionally biased region" description="Polar residues" evidence="1">
    <location>
        <begin position="104"/>
        <end position="116"/>
    </location>
</feature>
<evidence type="ECO:0000313" key="3">
    <source>
        <dbReference type="Proteomes" id="UP000014480"/>
    </source>
</evidence>
<protein>
    <submittedName>
        <fullName evidence="2">Uncharacterized protein</fullName>
    </submittedName>
</protein>
<feature type="compositionally biased region" description="Basic and acidic residues" evidence="1">
    <location>
        <begin position="72"/>
        <end position="87"/>
    </location>
</feature>
<keyword evidence="3" id="KW-1185">Reference proteome</keyword>
<feature type="compositionally biased region" description="Polar residues" evidence="1">
    <location>
        <begin position="35"/>
        <end position="49"/>
    </location>
</feature>
<reference evidence="3" key="1">
    <citation type="journal article" date="2013" name="New Phytol.">
        <title>Comparative genomic and transcriptomic analyses reveal the hemibiotrophic stage shift of Colletotrichum fungi.</title>
        <authorList>
            <person name="Gan P."/>
            <person name="Ikeda K."/>
            <person name="Irieda H."/>
            <person name="Narusaka M."/>
            <person name="O'Connell R.J."/>
            <person name="Narusaka Y."/>
            <person name="Takano Y."/>
            <person name="Kubo Y."/>
            <person name="Shirasu K."/>
        </authorList>
    </citation>
    <scope>NUCLEOTIDE SEQUENCE [LARGE SCALE GENOMIC DNA]</scope>
    <source>
        <strain evidence="3">104-T / ATCC 96160 / CBS 514.97 / LARS 414 / MAFF 240422</strain>
    </source>
</reference>
<dbReference type="AlphaFoldDB" id="A0A484G676"/>
<dbReference type="Proteomes" id="UP000014480">
    <property type="component" value="Unassembled WGS sequence"/>
</dbReference>
<accession>A0A484G676</accession>
<comment type="caution">
    <text evidence="2">The sequence shown here is derived from an EMBL/GenBank/DDBJ whole genome shotgun (WGS) entry which is preliminary data.</text>
</comment>
<reference evidence="3" key="2">
    <citation type="journal article" date="2019" name="Mol. Plant Microbe Interact.">
        <title>Genome sequence resources for four phytopathogenic fungi from the Colletotrichum orbiculare species complex.</title>
        <authorList>
            <person name="Gan P."/>
            <person name="Tsushima A."/>
            <person name="Narusaka M."/>
            <person name="Narusaka Y."/>
            <person name="Takano Y."/>
            <person name="Kubo Y."/>
            <person name="Shirasu K."/>
        </authorList>
    </citation>
    <scope>GENOME REANNOTATION</scope>
    <source>
        <strain evidence="3">104-T / ATCC 96160 / CBS 514.97 / LARS 414 / MAFF 240422</strain>
    </source>
</reference>
<evidence type="ECO:0000256" key="1">
    <source>
        <dbReference type="SAM" id="MobiDB-lite"/>
    </source>
</evidence>
<evidence type="ECO:0000313" key="2">
    <source>
        <dbReference type="EMBL" id="TDZ25668.1"/>
    </source>
</evidence>
<dbReference type="EMBL" id="AMCV02000001">
    <property type="protein sequence ID" value="TDZ25668.1"/>
    <property type="molecule type" value="Genomic_DNA"/>
</dbReference>
<name>A0A484G676_COLOR</name>
<feature type="region of interest" description="Disordered" evidence="1">
    <location>
        <begin position="103"/>
        <end position="125"/>
    </location>
</feature>